<dbReference type="RefSeq" id="WP_101522322.1">
    <property type="nucleotide sequence ID" value="NZ_PKLZ01000012.1"/>
</dbReference>
<sequence length="293" mass="33567">MTNSPSKLRFSLANRTLFAMKLNLLHINALGRASTDNFRALLPAAWAQDVDGYLLHSVTLASEPPDLVFDHGQIQYVLQRYSHYLTDMSIGFEDFQKIKSSKTRSTLRRKIRKFTEANKDQTLDWREYRTPIDVDIFLELAQPLAQATYQAKLFEGALPNSPEFKEHSRHLAAAGRLRCYLLFLDQSPVAYLYSPIDHRTAVYAYLGYDAAKAGLSPGTVLQYLVHESLFADADVDWFDFTEGEGSHKALFATEQVSCVNILCLVDTWRNRALIKVHSYWNRAIDELKRLLRK</sequence>
<name>A0A2N5XZG4_9GAMM</name>
<dbReference type="GO" id="GO:0016740">
    <property type="term" value="F:transferase activity"/>
    <property type="evidence" value="ECO:0007669"/>
    <property type="project" value="UniProtKB-KW"/>
</dbReference>
<dbReference type="AlphaFoldDB" id="A0A2N5XZG4"/>
<dbReference type="InterPro" id="IPR038740">
    <property type="entry name" value="BioF2-like_GNAT_dom"/>
</dbReference>
<dbReference type="Pfam" id="PF13480">
    <property type="entry name" value="Acetyltransf_6"/>
    <property type="match status" value="1"/>
</dbReference>
<keyword evidence="2" id="KW-0808">Transferase</keyword>
<dbReference type="SUPFAM" id="SSF55729">
    <property type="entry name" value="Acyl-CoA N-acyltransferases (Nat)"/>
    <property type="match status" value="1"/>
</dbReference>
<dbReference type="Proteomes" id="UP000234845">
    <property type="component" value="Unassembled WGS sequence"/>
</dbReference>
<reference evidence="3" key="1">
    <citation type="submission" date="2017-11" db="EMBL/GenBank/DDBJ databases">
        <title>The draft genome sequence of Chromatocurvus sp. F02.</title>
        <authorList>
            <person name="Du Z.-J."/>
            <person name="Chang Y.-Q."/>
        </authorList>
    </citation>
    <scope>NUCLEOTIDE SEQUENCE [LARGE SCALE GENOMIC DNA]</scope>
    <source>
        <strain evidence="3">F02</strain>
    </source>
</reference>
<comment type="caution">
    <text evidence="2">The sequence shown here is derived from an EMBL/GenBank/DDBJ whole genome shotgun (WGS) entry which is preliminary data.</text>
</comment>
<accession>A0A2N5XZG4</accession>
<dbReference type="EMBL" id="PKLZ01000012">
    <property type="protein sequence ID" value="PLW81523.1"/>
    <property type="molecule type" value="Genomic_DNA"/>
</dbReference>
<feature type="domain" description="BioF2-like acetyltransferase" evidence="1">
    <location>
        <begin position="101"/>
        <end position="248"/>
    </location>
</feature>
<organism evidence="2 3">
    <name type="scientific">Kineobactrum sediminis</name>
    <dbReference type="NCBI Taxonomy" id="1905677"/>
    <lineage>
        <taxon>Bacteria</taxon>
        <taxon>Pseudomonadati</taxon>
        <taxon>Pseudomonadota</taxon>
        <taxon>Gammaproteobacteria</taxon>
        <taxon>Cellvibrionales</taxon>
        <taxon>Halieaceae</taxon>
        <taxon>Kineobactrum</taxon>
    </lineage>
</organism>
<gene>
    <name evidence="2" type="ORF">CWI75_14905</name>
</gene>
<protein>
    <submittedName>
        <fullName evidence="2">GNAT family N-acetyltransferase</fullName>
    </submittedName>
</protein>
<dbReference type="InterPro" id="IPR016181">
    <property type="entry name" value="Acyl_CoA_acyltransferase"/>
</dbReference>
<evidence type="ECO:0000259" key="1">
    <source>
        <dbReference type="Pfam" id="PF13480"/>
    </source>
</evidence>
<evidence type="ECO:0000313" key="3">
    <source>
        <dbReference type="Proteomes" id="UP000234845"/>
    </source>
</evidence>
<dbReference type="OrthoDB" id="208468at2"/>
<dbReference type="Gene3D" id="3.40.630.30">
    <property type="match status" value="1"/>
</dbReference>
<evidence type="ECO:0000313" key="2">
    <source>
        <dbReference type="EMBL" id="PLW81523.1"/>
    </source>
</evidence>
<proteinExistence type="predicted"/>
<keyword evidence="3" id="KW-1185">Reference proteome</keyword>